<dbReference type="EMBL" id="BMMK01000009">
    <property type="protein sequence ID" value="GGM52648.1"/>
    <property type="molecule type" value="Genomic_DNA"/>
</dbReference>
<evidence type="ECO:0000313" key="1">
    <source>
        <dbReference type="EMBL" id="GGM52648.1"/>
    </source>
</evidence>
<sequence length="70" mass="8011">MQVPRLFALLLHEDEDGVETEEYIWGLEFPDYAIICHRGGEGSVFGEFSSAERARDIYGYGTRCELIRVP</sequence>
<protein>
    <submittedName>
        <fullName evidence="1">Uncharacterized protein</fullName>
    </submittedName>
</protein>
<reference evidence="1" key="1">
    <citation type="journal article" date="2014" name="Int. J. Syst. Evol. Microbiol.">
        <title>Complete genome sequence of Corynebacterium casei LMG S-19264T (=DSM 44701T), isolated from a smear-ripened cheese.</title>
        <authorList>
            <consortium name="US DOE Joint Genome Institute (JGI-PGF)"/>
            <person name="Walter F."/>
            <person name="Albersmeier A."/>
            <person name="Kalinowski J."/>
            <person name="Ruckert C."/>
        </authorList>
    </citation>
    <scope>NUCLEOTIDE SEQUENCE</scope>
    <source>
        <strain evidence="1">CGMCC 4.5737</strain>
    </source>
</reference>
<evidence type="ECO:0000313" key="2">
    <source>
        <dbReference type="Proteomes" id="UP000637578"/>
    </source>
</evidence>
<dbReference type="RefSeq" id="WP_189057043.1">
    <property type="nucleotide sequence ID" value="NZ_BMMK01000009.1"/>
</dbReference>
<dbReference type="Proteomes" id="UP000637578">
    <property type="component" value="Unassembled WGS sequence"/>
</dbReference>
<gene>
    <name evidence="1" type="ORF">GCM10012275_24540</name>
</gene>
<keyword evidence="2" id="KW-1185">Reference proteome</keyword>
<proteinExistence type="predicted"/>
<reference evidence="1" key="2">
    <citation type="submission" date="2020-09" db="EMBL/GenBank/DDBJ databases">
        <authorList>
            <person name="Sun Q."/>
            <person name="Zhou Y."/>
        </authorList>
    </citation>
    <scope>NUCLEOTIDE SEQUENCE</scope>
    <source>
        <strain evidence="1">CGMCC 4.5737</strain>
    </source>
</reference>
<accession>A0A8J3CFG1</accession>
<comment type="caution">
    <text evidence="1">The sequence shown here is derived from an EMBL/GenBank/DDBJ whole genome shotgun (WGS) entry which is preliminary data.</text>
</comment>
<organism evidence="1 2">
    <name type="scientific">Longimycelium tulufanense</name>
    <dbReference type="NCBI Taxonomy" id="907463"/>
    <lineage>
        <taxon>Bacteria</taxon>
        <taxon>Bacillati</taxon>
        <taxon>Actinomycetota</taxon>
        <taxon>Actinomycetes</taxon>
        <taxon>Pseudonocardiales</taxon>
        <taxon>Pseudonocardiaceae</taxon>
        <taxon>Longimycelium</taxon>
    </lineage>
</organism>
<name>A0A8J3CFG1_9PSEU</name>
<dbReference type="AlphaFoldDB" id="A0A8J3CFG1"/>